<reference evidence="3" key="1">
    <citation type="submission" date="2020-03" db="EMBL/GenBank/DDBJ databases">
        <authorList>
            <person name="He L."/>
        </authorList>
    </citation>
    <scope>NUCLEOTIDE SEQUENCE</scope>
    <source>
        <strain evidence="3">CkLH20</strain>
    </source>
</reference>
<name>A0A9P6LH42_9PEZI</name>
<feature type="compositionally biased region" description="Basic and acidic residues" evidence="2">
    <location>
        <begin position="542"/>
        <end position="560"/>
    </location>
</feature>
<dbReference type="GeneID" id="62166115"/>
<feature type="compositionally biased region" description="Basic and acidic residues" evidence="2">
    <location>
        <begin position="574"/>
        <end position="586"/>
    </location>
</feature>
<evidence type="ECO:0000313" key="3">
    <source>
        <dbReference type="EMBL" id="KAF9872235.1"/>
    </source>
</evidence>
<feature type="region of interest" description="Disordered" evidence="2">
    <location>
        <begin position="787"/>
        <end position="807"/>
    </location>
</feature>
<evidence type="ECO:0000313" key="4">
    <source>
        <dbReference type="Proteomes" id="UP000781932"/>
    </source>
</evidence>
<feature type="region of interest" description="Disordered" evidence="2">
    <location>
        <begin position="699"/>
        <end position="761"/>
    </location>
</feature>
<dbReference type="AlphaFoldDB" id="A0A9P6LH42"/>
<feature type="compositionally biased region" description="Basic and acidic residues" evidence="2">
    <location>
        <begin position="788"/>
        <end position="807"/>
    </location>
</feature>
<organism evidence="3 4">
    <name type="scientific">Colletotrichum karsti</name>
    <dbReference type="NCBI Taxonomy" id="1095194"/>
    <lineage>
        <taxon>Eukaryota</taxon>
        <taxon>Fungi</taxon>
        <taxon>Dikarya</taxon>
        <taxon>Ascomycota</taxon>
        <taxon>Pezizomycotina</taxon>
        <taxon>Sordariomycetes</taxon>
        <taxon>Hypocreomycetidae</taxon>
        <taxon>Glomerellales</taxon>
        <taxon>Glomerellaceae</taxon>
        <taxon>Colletotrichum</taxon>
        <taxon>Colletotrichum boninense species complex</taxon>
    </lineage>
</organism>
<feature type="region of interest" description="Disordered" evidence="2">
    <location>
        <begin position="322"/>
        <end position="361"/>
    </location>
</feature>
<feature type="compositionally biased region" description="Polar residues" evidence="2">
    <location>
        <begin position="510"/>
        <end position="519"/>
    </location>
</feature>
<feature type="region of interest" description="Disordered" evidence="2">
    <location>
        <begin position="125"/>
        <end position="196"/>
    </location>
</feature>
<gene>
    <name evidence="3" type="ORF">CkaCkLH20_10327</name>
</gene>
<feature type="compositionally biased region" description="Low complexity" evidence="2">
    <location>
        <begin position="165"/>
        <end position="194"/>
    </location>
</feature>
<dbReference type="EMBL" id="JAATWM020000039">
    <property type="protein sequence ID" value="KAF9872235.1"/>
    <property type="molecule type" value="Genomic_DNA"/>
</dbReference>
<feature type="compositionally biased region" description="Low complexity" evidence="2">
    <location>
        <begin position="332"/>
        <end position="342"/>
    </location>
</feature>
<protein>
    <submittedName>
        <fullName evidence="3">Uncharacterized protein</fullName>
    </submittedName>
</protein>
<sequence>MDQTQPRTKKEWKKWARRQVTWDTWNVSYPLKYLYRLLNEVIWDCKKKGVVITEQEPYKELVKYFTTNENDAGVKSSSPRAVYCEATRIMNGGQLPQFIRESLQAAGWDPEKCCKILRDEHKRLPARSDIESESEEEDSDGSPAGADQDSERSPSPDIATDDESSQPSSRSSSESTENSPQRRTSTTSTSTSVSAQHIQLLTQETEPKIHQEWMEWAKRQKNPAFKDTPESAILDEVLEAVDWQYNQNYPWGRPKICKWQQPYKHLIGRWGHEGEAGPDDTPSAIDLEATRIMNKGRLPNDICQWLENAGWDAEKCCNPTLTPSEKKLSTKSQNTTEQSEQSASEDDEQHSTAQPEGPDGLLLSHQFGQLGLFNTNGESTCSPTKLIGPEKWKKDARAQKNPAFASYPYEDSRLNSYIDDIEWSGLRNKPRRIDRQPPYNFLKLQFGPKYVALHREVPPAGACEAVRIISQLNDSEFPIKLRELLANAGWDAIKCCDPSLTPEQKKLQAVQETGSSPSLSDDEEETTPERDRLRSIQQAMKSDIEKRASKTTSDERRESTSEEPTSGNKLKRPLVKEEESSPEPKRFKPTPGPTAHSSTTKPLSVSPLTSPENNLSKTLSIRESSNSFSPSPGGAVSCRESPSWRRQMTQAMSASRSKEAARSNGAPIHPFMSGSNQISEDYTWRNSLASAFAASLLSTEPTTESTPKPFATPSNITKPARTPANLNVPLPAALQRTHKPQTSTPPSPPIKTSPNPESTEQTRVITVLGDVDLTLQNAAASIAAALDAQRRQREDEKRREDDRRRAADDFRRAAERIETTSGVLGKASRNLRDATEILKKATSDLERAEEEDRMAREEFDALLRKWREGLT</sequence>
<feature type="compositionally biased region" description="Polar residues" evidence="2">
    <location>
        <begin position="644"/>
        <end position="655"/>
    </location>
</feature>
<feature type="compositionally biased region" description="Polar residues" evidence="2">
    <location>
        <begin position="595"/>
        <end position="630"/>
    </location>
</feature>
<evidence type="ECO:0000256" key="1">
    <source>
        <dbReference type="SAM" id="Coils"/>
    </source>
</evidence>
<keyword evidence="4" id="KW-1185">Reference proteome</keyword>
<dbReference type="RefSeq" id="XP_038741696.1">
    <property type="nucleotide sequence ID" value="XM_038893041.1"/>
</dbReference>
<feature type="coiled-coil region" evidence="1">
    <location>
        <begin position="831"/>
        <end position="865"/>
    </location>
</feature>
<dbReference type="OrthoDB" id="4826402at2759"/>
<evidence type="ECO:0000256" key="2">
    <source>
        <dbReference type="SAM" id="MobiDB-lite"/>
    </source>
</evidence>
<feature type="compositionally biased region" description="Acidic residues" evidence="2">
    <location>
        <begin position="131"/>
        <end position="140"/>
    </location>
</feature>
<comment type="caution">
    <text evidence="3">The sequence shown here is derived from an EMBL/GenBank/DDBJ whole genome shotgun (WGS) entry which is preliminary data.</text>
</comment>
<proteinExistence type="predicted"/>
<accession>A0A9P6LH42</accession>
<reference evidence="3" key="2">
    <citation type="submission" date="2020-11" db="EMBL/GenBank/DDBJ databases">
        <title>Whole genome sequencing of Colletotrichum sp.</title>
        <authorList>
            <person name="Li H."/>
        </authorList>
    </citation>
    <scope>NUCLEOTIDE SEQUENCE</scope>
    <source>
        <strain evidence="3">CkLH20</strain>
    </source>
</reference>
<keyword evidence="1" id="KW-0175">Coiled coil</keyword>
<feature type="region of interest" description="Disordered" evidence="2">
    <location>
        <begin position="504"/>
        <end position="672"/>
    </location>
</feature>
<dbReference type="Proteomes" id="UP000781932">
    <property type="component" value="Unassembled WGS sequence"/>
</dbReference>